<dbReference type="PRINTS" id="PR00472">
    <property type="entry name" value="CASNKINASEII"/>
</dbReference>
<dbReference type="GO" id="GO:0005737">
    <property type="term" value="C:cytoplasm"/>
    <property type="evidence" value="ECO:0007669"/>
    <property type="project" value="TreeGrafter"/>
</dbReference>
<dbReference type="PANTHER" id="PTHR11740:SF0">
    <property type="entry name" value="CASEIN KINASE II SUBUNIT BETA"/>
    <property type="match status" value="1"/>
</dbReference>
<dbReference type="Gene3D" id="1.10.1820.10">
    <property type="entry name" value="protein kinase ck2 holoenzyme, chain C, domain 1"/>
    <property type="match status" value="1"/>
</dbReference>
<proteinExistence type="inferred from homology"/>
<evidence type="ECO:0000256" key="1">
    <source>
        <dbReference type="ARBA" id="ARBA00006941"/>
    </source>
</evidence>
<reference evidence="5" key="1">
    <citation type="journal article" date="2018" name="Nat. Microbiol.">
        <title>Leveraging single-cell genomics to expand the fungal tree of life.</title>
        <authorList>
            <person name="Ahrendt S.R."/>
            <person name="Quandt C.A."/>
            <person name="Ciobanu D."/>
            <person name="Clum A."/>
            <person name="Salamov A."/>
            <person name="Andreopoulos B."/>
            <person name="Cheng J.F."/>
            <person name="Woyke T."/>
            <person name="Pelin A."/>
            <person name="Henrissat B."/>
            <person name="Reynolds N.K."/>
            <person name="Benny G.L."/>
            <person name="Smith M.E."/>
            <person name="James T.Y."/>
            <person name="Grigoriev I.V."/>
        </authorList>
    </citation>
    <scope>NUCLEOTIDE SEQUENCE [LARGE SCALE GENOMIC DNA]</scope>
    <source>
        <strain evidence="5">ATCC 52028</strain>
    </source>
</reference>
<dbReference type="InterPro" id="IPR000704">
    <property type="entry name" value="Casein_kinase_II_reg-sub"/>
</dbReference>
<dbReference type="Gene3D" id="2.20.25.20">
    <property type="match status" value="1"/>
</dbReference>
<dbReference type="STRING" id="1555241.A0A4P9XEN6"/>
<evidence type="ECO:0000313" key="5">
    <source>
        <dbReference type="Proteomes" id="UP000274922"/>
    </source>
</evidence>
<comment type="function">
    <text evidence="2 3">Regulatory subunit of casein kinase II/CK2. As part of the kinase complex regulates the basal catalytic activity of the alpha subunit a constitutively active serine/threonine-protein kinase that phosphorylates a large number of substrates containing acidic residues C-terminal to the phosphorylated serine or threonine.</text>
</comment>
<dbReference type="GO" id="GO:0006359">
    <property type="term" value="P:regulation of transcription by RNA polymerase III"/>
    <property type="evidence" value="ECO:0007669"/>
    <property type="project" value="TreeGrafter"/>
</dbReference>
<evidence type="ECO:0000256" key="2">
    <source>
        <dbReference type="ARBA" id="ARBA00045899"/>
    </source>
</evidence>
<dbReference type="FunFam" id="1.10.1820.10:FF:000005">
    <property type="entry name" value="Casein kinase II subunit beta"/>
    <property type="match status" value="1"/>
</dbReference>
<dbReference type="InterPro" id="IPR016149">
    <property type="entry name" value="Casein_kin_II_reg-sub_N"/>
</dbReference>
<dbReference type="OrthoDB" id="3971593at2759"/>
<comment type="subunit">
    <text evidence="3">Tetramer of two alpha and two beta subunits.</text>
</comment>
<organism evidence="4 5">
    <name type="scientific">Caulochytrium protostelioides</name>
    <dbReference type="NCBI Taxonomy" id="1555241"/>
    <lineage>
        <taxon>Eukaryota</taxon>
        <taxon>Fungi</taxon>
        <taxon>Fungi incertae sedis</taxon>
        <taxon>Chytridiomycota</taxon>
        <taxon>Chytridiomycota incertae sedis</taxon>
        <taxon>Chytridiomycetes</taxon>
        <taxon>Caulochytriales</taxon>
        <taxon>Caulochytriaceae</taxon>
        <taxon>Caulochytrium</taxon>
    </lineage>
</organism>
<dbReference type="InterPro" id="IPR035991">
    <property type="entry name" value="Casein_kinase_II_beta-like"/>
</dbReference>
<name>A0A4P9XEN6_9FUNG</name>
<dbReference type="GO" id="GO:0005956">
    <property type="term" value="C:protein kinase CK2 complex"/>
    <property type="evidence" value="ECO:0007669"/>
    <property type="project" value="UniProtKB-UniRule"/>
</dbReference>
<dbReference type="GO" id="GO:0019887">
    <property type="term" value="F:protein kinase regulator activity"/>
    <property type="evidence" value="ECO:0007669"/>
    <property type="project" value="InterPro"/>
</dbReference>
<dbReference type="Pfam" id="PF01214">
    <property type="entry name" value="CK_II_beta"/>
    <property type="match status" value="1"/>
</dbReference>
<accession>A0A4P9XEN6</accession>
<gene>
    <name evidence="4" type="ORF">CXG81DRAFT_29134</name>
</gene>
<dbReference type="PANTHER" id="PTHR11740">
    <property type="entry name" value="CASEIN KINASE II SUBUNIT BETA"/>
    <property type="match status" value="1"/>
</dbReference>
<comment type="similarity">
    <text evidence="1 3">Belongs to the casein kinase 2 subunit beta family.</text>
</comment>
<dbReference type="FunFam" id="2.20.25.20:FF:000001">
    <property type="entry name" value="Casein kinase II subunit beta"/>
    <property type="match status" value="1"/>
</dbReference>
<dbReference type="EMBL" id="ML014115">
    <property type="protein sequence ID" value="RKP04025.1"/>
    <property type="molecule type" value="Genomic_DNA"/>
</dbReference>
<sequence length="253" mass="28960">MSAWDPSSSSSSETNSENPSWIHWYCNLRGHNFFLAVPDDFIEDDFNLTGLSGVVKYYTAALEMILDLEPSEPTSVPMPDENMIRADAELLYSLIHQRYINTKQGLFHMAHRYQAGEFGRCPRLGCGNCAVLPVGRFDQTGMDTMKLYCPRCIDIYHPPDPVYVQIDGAFFGSSFPHMLFKTFPELLPSINRYFPKPPTHAQVPFDAADYWVYQPKIFGFRVHASAPDSPKMQWRRWRSGTRFLEHPSGPSYA</sequence>
<dbReference type="GO" id="GO:0034456">
    <property type="term" value="C:UTP-C complex"/>
    <property type="evidence" value="ECO:0007669"/>
    <property type="project" value="TreeGrafter"/>
</dbReference>
<dbReference type="SMART" id="SM01085">
    <property type="entry name" value="CK_II_beta"/>
    <property type="match status" value="1"/>
</dbReference>
<dbReference type="SUPFAM" id="SSF57798">
    <property type="entry name" value="Casein kinase II beta subunit"/>
    <property type="match status" value="1"/>
</dbReference>
<dbReference type="AlphaFoldDB" id="A0A4P9XEN6"/>
<protein>
    <recommendedName>
        <fullName evidence="3">Casein kinase II subunit beta</fullName>
        <shortName evidence="3">CK II beta</shortName>
    </recommendedName>
</protein>
<keyword evidence="5" id="KW-1185">Reference proteome</keyword>
<evidence type="ECO:0000313" key="4">
    <source>
        <dbReference type="EMBL" id="RKP04025.1"/>
    </source>
</evidence>
<evidence type="ECO:0000256" key="3">
    <source>
        <dbReference type="RuleBase" id="RU361268"/>
    </source>
</evidence>
<dbReference type="Proteomes" id="UP000274922">
    <property type="component" value="Unassembled WGS sequence"/>
</dbReference>